<dbReference type="GO" id="GO:0006465">
    <property type="term" value="P:signal peptide processing"/>
    <property type="evidence" value="ECO:0007669"/>
    <property type="project" value="TreeGrafter"/>
</dbReference>
<dbReference type="GO" id="GO:0004190">
    <property type="term" value="F:aspartic-type endopeptidase activity"/>
    <property type="evidence" value="ECO:0007669"/>
    <property type="project" value="UniProtKB-EC"/>
</dbReference>
<evidence type="ECO:0000256" key="17">
    <source>
        <dbReference type="RuleBase" id="RU003793"/>
    </source>
</evidence>
<keyword evidence="13 18" id="KW-0511">Multifunctional enzyme</keyword>
<dbReference type="InterPro" id="IPR050882">
    <property type="entry name" value="Prepilin_peptidase/N-MTase"/>
</dbReference>
<dbReference type="Pfam" id="PF06750">
    <property type="entry name" value="A24_N_bact"/>
    <property type="match status" value="1"/>
</dbReference>
<dbReference type="EMBL" id="GL379664">
    <property type="protein sequence ID" value="EFL91336.1"/>
    <property type="molecule type" value="Genomic_DNA"/>
</dbReference>
<feature type="transmembrane region" description="Helical" evidence="19">
    <location>
        <begin position="245"/>
        <end position="262"/>
    </location>
</feature>
<feature type="transmembrane region" description="Helical" evidence="19">
    <location>
        <begin position="208"/>
        <end position="233"/>
    </location>
</feature>
<evidence type="ECO:0000313" key="22">
    <source>
        <dbReference type="EMBL" id="EFL91336.1"/>
    </source>
</evidence>
<comment type="similarity">
    <text evidence="2 17">Belongs to the peptidase A24 family.</text>
</comment>
<accession>E0WUI0</accession>
<evidence type="ECO:0000256" key="5">
    <source>
        <dbReference type="ARBA" id="ARBA00022603"/>
    </source>
</evidence>
<dbReference type="PANTHER" id="PTHR30487">
    <property type="entry name" value="TYPE 4 PREPILIN-LIKE PROTEINS LEADER PEPTIDE-PROCESSING ENZYME"/>
    <property type="match status" value="1"/>
</dbReference>
<dbReference type="FunFam" id="1.20.120.1220:FF:000001">
    <property type="entry name" value="Type 4 prepilin-like proteins leader peptide-processing enzyme"/>
    <property type="match status" value="1"/>
</dbReference>
<evidence type="ECO:0000256" key="7">
    <source>
        <dbReference type="ARBA" id="ARBA00022679"/>
    </source>
</evidence>
<dbReference type="EC" id="2.1.1.-" evidence="18"/>
<dbReference type="EC" id="3.4.23.43" evidence="15 18"/>
<evidence type="ECO:0000256" key="16">
    <source>
        <dbReference type="ARBA" id="ARBA00071870"/>
    </source>
</evidence>
<evidence type="ECO:0000256" key="14">
    <source>
        <dbReference type="ARBA" id="ARBA00050401"/>
    </source>
</evidence>
<dbReference type="Pfam" id="PF01478">
    <property type="entry name" value="Peptidase_A24"/>
    <property type="match status" value="1"/>
</dbReference>
<dbReference type="GO" id="GO:0005886">
    <property type="term" value="C:plasma membrane"/>
    <property type="evidence" value="ECO:0007669"/>
    <property type="project" value="UniProtKB-SubCell"/>
</dbReference>
<comment type="catalytic activity">
    <reaction evidence="14 18">
        <text>Typically cleaves a -Gly-|-Phe- bond to release an N-terminal, basic peptide of 5-8 residues from type IV prepilin, and then N-methylates the new N-terminal amino group, the methyl donor being S-adenosyl-L-methionine.</text>
        <dbReference type="EC" id="3.4.23.43"/>
    </reaction>
</comment>
<evidence type="ECO:0000256" key="3">
    <source>
        <dbReference type="ARBA" id="ARBA00022475"/>
    </source>
</evidence>
<keyword evidence="23" id="KW-1185">Reference proteome</keyword>
<gene>
    <name evidence="22" type="ORF">REG_1764</name>
</gene>
<keyword evidence="7 18" id="KW-0808">Transferase</keyword>
<evidence type="ECO:0000256" key="10">
    <source>
        <dbReference type="ARBA" id="ARBA00022801"/>
    </source>
</evidence>
<comment type="subcellular location">
    <subcellularLocation>
        <location evidence="1">Cell inner membrane</location>
        <topology evidence="1">Multi-pass membrane protein</topology>
    </subcellularLocation>
    <subcellularLocation>
        <location evidence="18">Cell membrane</location>
        <topology evidence="18">Multi-pass membrane protein</topology>
    </subcellularLocation>
</comment>
<keyword evidence="11 19" id="KW-1133">Transmembrane helix</keyword>
<keyword evidence="6 18" id="KW-0645">Protease</keyword>
<name>E0WUI0_9ENTR</name>
<feature type="transmembrane region" description="Helical" evidence="19">
    <location>
        <begin position="118"/>
        <end position="135"/>
    </location>
</feature>
<evidence type="ECO:0000256" key="4">
    <source>
        <dbReference type="ARBA" id="ARBA00022519"/>
    </source>
</evidence>
<keyword evidence="10 18" id="KW-0378">Hydrolase</keyword>
<evidence type="ECO:0000256" key="8">
    <source>
        <dbReference type="ARBA" id="ARBA00022691"/>
    </source>
</evidence>
<evidence type="ECO:0000256" key="19">
    <source>
        <dbReference type="SAM" id="Phobius"/>
    </source>
</evidence>
<evidence type="ECO:0000256" key="12">
    <source>
        <dbReference type="ARBA" id="ARBA00023136"/>
    </source>
</evidence>
<evidence type="ECO:0000256" key="6">
    <source>
        <dbReference type="ARBA" id="ARBA00022670"/>
    </source>
</evidence>
<feature type="transmembrane region" description="Helical" evidence="19">
    <location>
        <begin position="94"/>
        <end position="112"/>
    </location>
</feature>
<evidence type="ECO:0000259" key="21">
    <source>
        <dbReference type="Pfam" id="PF06750"/>
    </source>
</evidence>
<protein>
    <recommendedName>
        <fullName evidence="16 18">Prepilin leader peptidase/N-methyltransferase</fullName>
        <ecNumber evidence="18">2.1.1.-</ecNumber>
        <ecNumber evidence="15 18">3.4.23.43</ecNumber>
    </recommendedName>
</protein>
<dbReference type="InterPro" id="IPR010627">
    <property type="entry name" value="Prepilin_pept_A24_N"/>
</dbReference>
<keyword evidence="9 18" id="KW-0812">Transmembrane</keyword>
<dbReference type="Gene3D" id="1.20.120.1220">
    <property type="match status" value="1"/>
</dbReference>
<evidence type="ECO:0000259" key="20">
    <source>
        <dbReference type="Pfam" id="PF01478"/>
    </source>
</evidence>
<organism evidence="22 23">
    <name type="scientific">Candidatus Regiella insecticola LSR1</name>
    <dbReference type="NCBI Taxonomy" id="663321"/>
    <lineage>
        <taxon>Bacteria</taxon>
        <taxon>Pseudomonadati</taxon>
        <taxon>Pseudomonadota</taxon>
        <taxon>Gammaproteobacteria</taxon>
        <taxon>Enterobacterales</taxon>
        <taxon>Enterobacteriaceae</taxon>
        <taxon>aphid secondary symbionts</taxon>
        <taxon>Candidatus Regiella</taxon>
    </lineage>
</organism>
<keyword evidence="4" id="KW-0997">Cell inner membrane</keyword>
<evidence type="ECO:0000256" key="9">
    <source>
        <dbReference type="ARBA" id="ARBA00022692"/>
    </source>
</evidence>
<dbReference type="InterPro" id="IPR014032">
    <property type="entry name" value="Peptidase_A24A_bac"/>
</dbReference>
<dbReference type="HOGENOM" id="CLU_057101_0_0_6"/>
<evidence type="ECO:0000256" key="18">
    <source>
        <dbReference type="RuleBase" id="RU003794"/>
    </source>
</evidence>
<dbReference type="PRINTS" id="PR00864">
    <property type="entry name" value="PREPILNPTASE"/>
</dbReference>
<reference evidence="22" key="1">
    <citation type="journal article" date="2009" name="Environ. Microbiol.">
        <title>Dynamics of genome evolution in facultative symbionts of aphids.</title>
        <authorList>
            <person name="Degnan P.H."/>
            <person name="Leonardo T.E."/>
            <person name="Cass B.N."/>
            <person name="Hurwitz B."/>
            <person name="Stern D."/>
            <person name="Gibbs R.A."/>
            <person name="Richards S."/>
            <person name="Moran N.A."/>
        </authorList>
    </citation>
    <scope>NUCLEOTIDE SEQUENCE [LARGE SCALE GENOMIC DNA]</scope>
    <source>
        <strain evidence="22">LSR1</strain>
    </source>
</reference>
<dbReference type="RefSeq" id="WP_006705369.1">
    <property type="nucleotide sequence ID" value="NZ_CAWLGB010000076.1"/>
</dbReference>
<dbReference type="Proteomes" id="UP000005726">
    <property type="component" value="Unassembled WGS sequence"/>
</dbReference>
<keyword evidence="3" id="KW-1003">Cell membrane</keyword>
<evidence type="ECO:0000256" key="13">
    <source>
        <dbReference type="ARBA" id="ARBA00023268"/>
    </source>
</evidence>
<dbReference type="eggNOG" id="COG1989">
    <property type="taxonomic scope" value="Bacteria"/>
</dbReference>
<feature type="domain" description="Prepilin type IV endopeptidase peptidase" evidence="20">
    <location>
        <begin position="124"/>
        <end position="230"/>
    </location>
</feature>
<dbReference type="AlphaFoldDB" id="E0WUI0"/>
<proteinExistence type="inferred from homology"/>
<dbReference type="GO" id="GO:0032259">
    <property type="term" value="P:methylation"/>
    <property type="evidence" value="ECO:0007669"/>
    <property type="project" value="UniProtKB-KW"/>
</dbReference>
<keyword evidence="8" id="KW-0949">S-adenosyl-L-methionine</keyword>
<keyword evidence="5 18" id="KW-0489">Methyltransferase</keyword>
<evidence type="ECO:0000256" key="15">
    <source>
        <dbReference type="ARBA" id="ARBA00067082"/>
    </source>
</evidence>
<dbReference type="PANTHER" id="PTHR30487:SF0">
    <property type="entry name" value="PREPILIN LEADER PEPTIDASE_N-METHYLTRANSFERASE-RELATED"/>
    <property type="match status" value="1"/>
</dbReference>
<feature type="transmembrane region" description="Helical" evidence="19">
    <location>
        <begin position="6"/>
        <end position="28"/>
    </location>
</feature>
<evidence type="ECO:0000256" key="1">
    <source>
        <dbReference type="ARBA" id="ARBA00004429"/>
    </source>
</evidence>
<evidence type="ECO:0000256" key="11">
    <source>
        <dbReference type="ARBA" id="ARBA00022989"/>
    </source>
</evidence>
<feature type="transmembrane region" description="Helical" evidence="19">
    <location>
        <begin position="166"/>
        <end position="188"/>
    </location>
</feature>
<feature type="domain" description="Prepilin peptidase A24 N-terminal" evidence="21">
    <location>
        <begin position="15"/>
        <end position="112"/>
    </location>
</feature>
<dbReference type="STRING" id="663321.REG_1764"/>
<dbReference type="InterPro" id="IPR000045">
    <property type="entry name" value="Prepilin_IV_endopep_pep"/>
</dbReference>
<evidence type="ECO:0000313" key="23">
    <source>
        <dbReference type="Proteomes" id="UP000005726"/>
    </source>
</evidence>
<sequence length="271" mass="31249">MIEWNFYPYLIFVSIFGLCIGCFLNIIIHRVPIILRKQWNERVHDEKKEKYNLFVPGASCPHCHGKILFIYNMPILGWLYLKGKSRCCNNKINLRYPIVETLTAIITVFIMIENDSIWPKIAALILAWSLIVLAFIDLDKRILPDCITLPLLWCGLLVNVEGMFTSLSSAVIGATVGYLFFWLTYWLIKKLTGKEGMGYGDFKLMAALGAWFGWEIIPFLTFISSFLGIIGYISLRIFTKITNKSIAFGPYLAISGIVFIFFHKNFNYFLY</sequence>
<evidence type="ECO:0000256" key="2">
    <source>
        <dbReference type="ARBA" id="ARBA00005801"/>
    </source>
</evidence>
<comment type="function">
    <text evidence="18">Plays an essential role in type IV pili and type II pseudopili formation by proteolytically removing the leader sequence from substrate proteins and subsequently monomethylating the alpha-amino group of the newly exposed N-terminal phenylalanine.</text>
</comment>
<dbReference type="GO" id="GO:0008168">
    <property type="term" value="F:methyltransferase activity"/>
    <property type="evidence" value="ECO:0007669"/>
    <property type="project" value="UniProtKB-KW"/>
</dbReference>
<keyword evidence="12 19" id="KW-0472">Membrane</keyword>